<dbReference type="EMBL" id="LAZR01000289">
    <property type="protein sequence ID" value="KKN76804.1"/>
    <property type="molecule type" value="Genomic_DNA"/>
</dbReference>
<keyword evidence="2" id="KW-0479">Metal-binding</keyword>
<dbReference type="PANTHER" id="PTHR10359:SF19">
    <property type="entry name" value="DNA REPAIR GLYCOSYLASE MJ1434-RELATED"/>
    <property type="match status" value="1"/>
</dbReference>
<reference evidence="6" key="1">
    <citation type="journal article" date="2015" name="Nature">
        <title>Complex archaea that bridge the gap between prokaryotes and eukaryotes.</title>
        <authorList>
            <person name="Spang A."/>
            <person name="Saw J.H."/>
            <person name="Jorgensen S.L."/>
            <person name="Zaremba-Niedzwiedzka K."/>
            <person name="Martijn J."/>
            <person name="Lind A.E."/>
            <person name="van Eijk R."/>
            <person name="Schleper C."/>
            <person name="Guy L."/>
            <person name="Ettema T.J."/>
        </authorList>
    </citation>
    <scope>NUCLEOTIDE SEQUENCE</scope>
</reference>
<dbReference type="Pfam" id="PF00730">
    <property type="entry name" value="HhH-GPD"/>
    <property type="match status" value="1"/>
</dbReference>
<dbReference type="Gene3D" id="1.10.1670.10">
    <property type="entry name" value="Helix-hairpin-Helix base-excision DNA repair enzymes (C-terminal)"/>
    <property type="match status" value="1"/>
</dbReference>
<dbReference type="InterPro" id="IPR003265">
    <property type="entry name" value="HhH-GPD_domain"/>
</dbReference>
<evidence type="ECO:0000259" key="5">
    <source>
        <dbReference type="SMART" id="SM00478"/>
    </source>
</evidence>
<dbReference type="InterPro" id="IPR023170">
    <property type="entry name" value="HhH_base_excis_C"/>
</dbReference>
<dbReference type="GO" id="GO:0006284">
    <property type="term" value="P:base-excision repair"/>
    <property type="evidence" value="ECO:0007669"/>
    <property type="project" value="InterPro"/>
</dbReference>
<dbReference type="GO" id="GO:0051539">
    <property type="term" value="F:4 iron, 4 sulfur cluster binding"/>
    <property type="evidence" value="ECO:0007669"/>
    <property type="project" value="UniProtKB-KW"/>
</dbReference>
<organism evidence="6">
    <name type="scientific">marine sediment metagenome</name>
    <dbReference type="NCBI Taxonomy" id="412755"/>
    <lineage>
        <taxon>unclassified sequences</taxon>
        <taxon>metagenomes</taxon>
        <taxon>ecological metagenomes</taxon>
    </lineage>
</organism>
<dbReference type="PIRSF" id="PIRSF001435">
    <property type="entry name" value="Nth"/>
    <property type="match status" value="1"/>
</dbReference>
<evidence type="ECO:0000256" key="3">
    <source>
        <dbReference type="ARBA" id="ARBA00023004"/>
    </source>
</evidence>
<comment type="caution">
    <text evidence="6">The sequence shown here is derived from an EMBL/GenBank/DDBJ whole genome shotgun (WGS) entry which is preliminary data.</text>
</comment>
<dbReference type="InterPro" id="IPR011257">
    <property type="entry name" value="DNA_glycosylase"/>
</dbReference>
<name>A0A0F9TCD2_9ZZZZ</name>
<sequence>MRMYEAMRGRFGVQGWWPSQAGAETAEGKTEICVGAILTQNTNWTNVERAIENLRRADSLSVEALDAMRPTKLAGLIRPAGYFNVKARRLKNFISAVVEAGGDIEAFLDRPIDELRAALLAVNGVGPETADSMILYAAGQPTFVIDAYTVRIFRRHGLLADGDNYATAKAMFEAALPTDAGLFNDYHAQVVATGKWFCRRRARCEGCPLERFAHDADGP</sequence>
<dbReference type="SUPFAM" id="SSF48150">
    <property type="entry name" value="DNA-glycosylase"/>
    <property type="match status" value="1"/>
</dbReference>
<dbReference type="SMART" id="SM00478">
    <property type="entry name" value="ENDO3c"/>
    <property type="match status" value="1"/>
</dbReference>
<evidence type="ECO:0000256" key="2">
    <source>
        <dbReference type="ARBA" id="ARBA00022723"/>
    </source>
</evidence>
<keyword evidence="3" id="KW-0408">Iron</keyword>
<keyword evidence="4" id="KW-0411">Iron-sulfur</keyword>
<evidence type="ECO:0000256" key="1">
    <source>
        <dbReference type="ARBA" id="ARBA00022485"/>
    </source>
</evidence>
<dbReference type="PANTHER" id="PTHR10359">
    <property type="entry name" value="A/G-SPECIFIC ADENINE GLYCOSYLASE/ENDONUCLEASE III"/>
    <property type="match status" value="1"/>
</dbReference>
<dbReference type="AlphaFoldDB" id="A0A0F9TCD2"/>
<proteinExistence type="predicted"/>
<accession>A0A0F9TCD2</accession>
<dbReference type="GO" id="GO:0046872">
    <property type="term" value="F:metal ion binding"/>
    <property type="evidence" value="ECO:0007669"/>
    <property type="project" value="UniProtKB-KW"/>
</dbReference>
<keyword evidence="1" id="KW-0004">4Fe-4S</keyword>
<dbReference type="CDD" id="cd00056">
    <property type="entry name" value="ENDO3c"/>
    <property type="match status" value="1"/>
</dbReference>
<dbReference type="Gene3D" id="1.10.340.30">
    <property type="entry name" value="Hypothetical protein, domain 2"/>
    <property type="match status" value="1"/>
</dbReference>
<gene>
    <name evidence="6" type="ORF">LCGC14_0366710</name>
</gene>
<evidence type="ECO:0000256" key="4">
    <source>
        <dbReference type="ARBA" id="ARBA00023014"/>
    </source>
</evidence>
<protein>
    <recommendedName>
        <fullName evidence="5">HhH-GPD domain-containing protein</fullName>
    </recommendedName>
</protein>
<evidence type="ECO:0000313" key="6">
    <source>
        <dbReference type="EMBL" id="KKN76804.1"/>
    </source>
</evidence>
<feature type="domain" description="HhH-GPD" evidence="5">
    <location>
        <begin position="38"/>
        <end position="196"/>
    </location>
</feature>
<dbReference type="GO" id="GO:0003824">
    <property type="term" value="F:catalytic activity"/>
    <property type="evidence" value="ECO:0007669"/>
    <property type="project" value="InterPro"/>
</dbReference>